<feature type="region of interest" description="Disordered" evidence="1">
    <location>
        <begin position="1"/>
        <end position="24"/>
    </location>
</feature>
<name>A0A7W5TWJ6_9MICC</name>
<dbReference type="EMBL" id="JACIBT010000005">
    <property type="protein sequence ID" value="MBB3667954.1"/>
    <property type="molecule type" value="Genomic_DNA"/>
</dbReference>
<feature type="transmembrane region" description="Helical" evidence="2">
    <location>
        <begin position="343"/>
        <end position="364"/>
    </location>
</feature>
<comment type="caution">
    <text evidence="3">The sequence shown here is derived from an EMBL/GenBank/DDBJ whole genome shotgun (WGS) entry which is preliminary data.</text>
</comment>
<evidence type="ECO:0000313" key="3">
    <source>
        <dbReference type="EMBL" id="MBB3667954.1"/>
    </source>
</evidence>
<sequence length="371" mass="38904">MGVPAAAAASTQSPGPDDAPAAEDFTDETFGAAHLGEGGGTIPAGFEDMRIYLETEEDFTGEQLDIWVYPAQMPADVEGTWTGSASAEDGRLETTISPSDVALDEINTLAVSTDDGELVGWTYGNAVEYEAPADPIDPLGPTGDDLTSETQHQISLGEGGTGPLPVETDLLVYTALGSYVGEGTSAELWLVPESEPNSPVHIGETQGVEHWYEDIHSSEQDYTSRIVLPIQVPGSVADGSYSLAATTADEVFGWIDVTVDSTLEVPGQTPNTQFPGDSEPTSSPTPSETATGETETSETEPSEIETTETETADEQQSSDTASPDAASAEQTDDSELAQTGQTWTFVALGAAALGLLALILYFVLRSRRGKA</sequence>
<evidence type="ECO:0000256" key="2">
    <source>
        <dbReference type="SAM" id="Phobius"/>
    </source>
</evidence>
<reference evidence="3 4" key="1">
    <citation type="submission" date="2020-08" db="EMBL/GenBank/DDBJ databases">
        <title>Sequencing the genomes of 1000 actinobacteria strains.</title>
        <authorList>
            <person name="Klenk H.-P."/>
        </authorList>
    </citation>
    <scope>NUCLEOTIDE SEQUENCE [LARGE SCALE GENOMIC DNA]</scope>
    <source>
        <strain evidence="3 4">DSM 28238</strain>
    </source>
</reference>
<keyword evidence="2" id="KW-0812">Transmembrane</keyword>
<gene>
    <name evidence="3" type="ORF">FHX47_001577</name>
</gene>
<evidence type="ECO:0000313" key="4">
    <source>
        <dbReference type="Proteomes" id="UP000547528"/>
    </source>
</evidence>
<organism evidence="3 4">
    <name type="scientific">Garicola koreensis</name>
    <dbReference type="NCBI Taxonomy" id="1262554"/>
    <lineage>
        <taxon>Bacteria</taxon>
        <taxon>Bacillati</taxon>
        <taxon>Actinomycetota</taxon>
        <taxon>Actinomycetes</taxon>
        <taxon>Micrococcales</taxon>
        <taxon>Micrococcaceae</taxon>
        <taxon>Garicola</taxon>
    </lineage>
</organism>
<feature type="compositionally biased region" description="Acidic residues" evidence="1">
    <location>
        <begin position="295"/>
        <end position="313"/>
    </location>
</feature>
<keyword evidence="2" id="KW-0472">Membrane</keyword>
<protein>
    <recommendedName>
        <fullName evidence="5">LPXTG cell wall anchor domain-containing protein</fullName>
    </recommendedName>
</protein>
<keyword evidence="4" id="KW-1185">Reference proteome</keyword>
<feature type="compositionally biased region" description="Low complexity" evidence="1">
    <location>
        <begin position="275"/>
        <end position="294"/>
    </location>
</feature>
<evidence type="ECO:0000256" key="1">
    <source>
        <dbReference type="SAM" id="MobiDB-lite"/>
    </source>
</evidence>
<accession>A0A7W5TWJ6</accession>
<evidence type="ECO:0008006" key="5">
    <source>
        <dbReference type="Google" id="ProtNLM"/>
    </source>
</evidence>
<feature type="compositionally biased region" description="Low complexity" evidence="1">
    <location>
        <begin position="314"/>
        <end position="328"/>
    </location>
</feature>
<dbReference type="Proteomes" id="UP000547528">
    <property type="component" value="Unassembled WGS sequence"/>
</dbReference>
<feature type="region of interest" description="Disordered" evidence="1">
    <location>
        <begin position="264"/>
        <end position="335"/>
    </location>
</feature>
<keyword evidence="2" id="KW-1133">Transmembrane helix</keyword>
<dbReference type="RefSeq" id="WP_183358367.1">
    <property type="nucleotide sequence ID" value="NZ_BAABKR010000011.1"/>
</dbReference>
<proteinExistence type="predicted"/>
<dbReference type="AlphaFoldDB" id="A0A7W5TWJ6"/>